<dbReference type="EMBL" id="JH597849">
    <property type="status" value="NOT_ANNOTATED_CDS"/>
    <property type="molecule type" value="Genomic_DNA"/>
</dbReference>
<reference evidence="3" key="1">
    <citation type="journal article" date="2010" name="Science">
        <title>Signatures of adaptation to obligate biotrophy in the Hyaloperonospora arabidopsidis genome.</title>
        <authorList>
            <person name="Baxter L."/>
            <person name="Tripathy S."/>
            <person name="Ishaque N."/>
            <person name="Boot N."/>
            <person name="Cabral A."/>
            <person name="Kemen E."/>
            <person name="Thines M."/>
            <person name="Ah-Fong A."/>
            <person name="Anderson R."/>
            <person name="Badejoko W."/>
            <person name="Bittner-Eddy P."/>
            <person name="Boore J.L."/>
            <person name="Chibucos M.C."/>
            <person name="Coates M."/>
            <person name="Dehal P."/>
            <person name="Delehaunty K."/>
            <person name="Dong S."/>
            <person name="Downton P."/>
            <person name="Dumas B."/>
            <person name="Fabro G."/>
            <person name="Fronick C."/>
            <person name="Fuerstenberg S.I."/>
            <person name="Fulton L."/>
            <person name="Gaulin E."/>
            <person name="Govers F."/>
            <person name="Hughes L."/>
            <person name="Humphray S."/>
            <person name="Jiang R.H."/>
            <person name="Judelson H."/>
            <person name="Kamoun S."/>
            <person name="Kyung K."/>
            <person name="Meijer H."/>
            <person name="Minx P."/>
            <person name="Morris P."/>
            <person name="Nelson J."/>
            <person name="Phuntumart V."/>
            <person name="Qutob D."/>
            <person name="Rehmany A."/>
            <person name="Rougon-Cardoso A."/>
            <person name="Ryden P."/>
            <person name="Torto-Alalibo T."/>
            <person name="Studholme D."/>
            <person name="Wang Y."/>
            <person name="Win J."/>
            <person name="Wood J."/>
            <person name="Clifton S.W."/>
            <person name="Rogers J."/>
            <person name="Van den Ackerveken G."/>
            <person name="Jones J.D."/>
            <person name="McDowell J.M."/>
            <person name="Beynon J."/>
            <person name="Tyler B.M."/>
        </authorList>
    </citation>
    <scope>NUCLEOTIDE SEQUENCE [LARGE SCALE GENOMIC DNA]</scope>
    <source>
        <strain evidence="3">Emoy2</strain>
    </source>
</reference>
<keyword evidence="1" id="KW-0732">Signal</keyword>
<name>M4BTK3_HYAAE</name>
<keyword evidence="3" id="KW-1185">Reference proteome</keyword>
<accession>M4BTK3</accession>
<dbReference type="VEuPathDB" id="FungiDB:HpaG809788"/>
<dbReference type="STRING" id="559515.M4BTK3"/>
<feature type="chain" id="PRO_5004049363" description="RxLR effector candidate protein" evidence="1">
    <location>
        <begin position="21"/>
        <end position="76"/>
    </location>
</feature>
<evidence type="ECO:0008006" key="4">
    <source>
        <dbReference type="Google" id="ProtNLM"/>
    </source>
</evidence>
<dbReference type="InParanoid" id="M4BTK3"/>
<reference evidence="2" key="2">
    <citation type="submission" date="2015-06" db="UniProtKB">
        <authorList>
            <consortium name="EnsemblProtists"/>
        </authorList>
    </citation>
    <scope>IDENTIFICATION</scope>
    <source>
        <strain evidence="2">Emoy2</strain>
    </source>
</reference>
<evidence type="ECO:0000256" key="1">
    <source>
        <dbReference type="SAM" id="SignalP"/>
    </source>
</evidence>
<evidence type="ECO:0000313" key="2">
    <source>
        <dbReference type="EnsemblProtists" id="HpaP809788"/>
    </source>
</evidence>
<proteinExistence type="predicted"/>
<dbReference type="HOGENOM" id="CLU_2659797_0_0_1"/>
<organism evidence="2 3">
    <name type="scientific">Hyaloperonospora arabidopsidis (strain Emoy2)</name>
    <name type="common">Downy mildew agent</name>
    <name type="synonym">Peronospora arabidopsidis</name>
    <dbReference type="NCBI Taxonomy" id="559515"/>
    <lineage>
        <taxon>Eukaryota</taxon>
        <taxon>Sar</taxon>
        <taxon>Stramenopiles</taxon>
        <taxon>Oomycota</taxon>
        <taxon>Peronosporomycetes</taxon>
        <taxon>Peronosporales</taxon>
        <taxon>Peronosporaceae</taxon>
        <taxon>Hyaloperonospora</taxon>
    </lineage>
</organism>
<dbReference type="AlphaFoldDB" id="M4BTK3"/>
<sequence>MEMGTVKVILDLAVTWGVLAKHGDIPNTYVKANKEEHLDIFLSVPVGMEISGENVRSLRVQSPKISFFGCKKPCMV</sequence>
<protein>
    <recommendedName>
        <fullName evidence="4">RxLR effector candidate protein</fullName>
    </recommendedName>
</protein>
<feature type="signal peptide" evidence="1">
    <location>
        <begin position="1"/>
        <end position="20"/>
    </location>
</feature>
<evidence type="ECO:0000313" key="3">
    <source>
        <dbReference type="Proteomes" id="UP000011713"/>
    </source>
</evidence>
<dbReference type="Proteomes" id="UP000011713">
    <property type="component" value="Unassembled WGS sequence"/>
</dbReference>
<dbReference type="EnsemblProtists" id="HpaT809788">
    <property type="protein sequence ID" value="HpaP809788"/>
    <property type="gene ID" value="HpaG809788"/>
</dbReference>